<dbReference type="EMBL" id="JRFA01000002">
    <property type="protein sequence ID" value="KGN76334.1"/>
    <property type="molecule type" value="Genomic_DNA"/>
</dbReference>
<keyword evidence="8" id="KW-0175">Coiled coil</keyword>
<dbReference type="Pfam" id="PF02321">
    <property type="entry name" value="OEP"/>
    <property type="match status" value="2"/>
</dbReference>
<dbReference type="GO" id="GO:0015288">
    <property type="term" value="F:porin activity"/>
    <property type="evidence" value="ECO:0007669"/>
    <property type="project" value="TreeGrafter"/>
</dbReference>
<reference evidence="9 10" key="1">
    <citation type="submission" date="2014-09" db="EMBL/GenBank/DDBJ databases">
        <title>Draft Genome Sequence of Porphyromonas macacae COT-192_OH2859.</title>
        <authorList>
            <person name="Wallis C."/>
            <person name="Deusch O."/>
            <person name="O'Flynn C."/>
            <person name="Davis I."/>
            <person name="Horsfall A."/>
            <person name="Kirkwood N."/>
            <person name="Harris S."/>
            <person name="Eisen J.A."/>
            <person name="Coil D.A."/>
            <person name="Darling A.E."/>
            <person name="Jospin G."/>
            <person name="Alexiev A."/>
        </authorList>
    </citation>
    <scope>NUCLEOTIDE SEQUENCE [LARGE SCALE GENOMIC DNA]</scope>
    <source>
        <strain evidence="10">COT-192 OH2859</strain>
    </source>
</reference>
<proteinExistence type="inferred from homology"/>
<dbReference type="PANTHER" id="PTHR30026:SF20">
    <property type="entry name" value="OUTER MEMBRANE PROTEIN TOLC"/>
    <property type="match status" value="1"/>
</dbReference>
<dbReference type="GO" id="GO:0009279">
    <property type="term" value="C:cell outer membrane"/>
    <property type="evidence" value="ECO:0007669"/>
    <property type="project" value="UniProtKB-SubCell"/>
</dbReference>
<evidence type="ECO:0000256" key="7">
    <source>
        <dbReference type="ARBA" id="ARBA00023237"/>
    </source>
</evidence>
<comment type="caution">
    <text evidence="9">The sequence shown here is derived from an EMBL/GenBank/DDBJ whole genome shotgun (WGS) entry which is preliminary data.</text>
</comment>
<evidence type="ECO:0000313" key="9">
    <source>
        <dbReference type="EMBL" id="KGN76334.1"/>
    </source>
</evidence>
<evidence type="ECO:0000256" key="1">
    <source>
        <dbReference type="ARBA" id="ARBA00004442"/>
    </source>
</evidence>
<gene>
    <name evidence="9" type="ORF">HQ47_00665</name>
</gene>
<feature type="coiled-coil region" evidence="8">
    <location>
        <begin position="119"/>
        <end position="150"/>
    </location>
</feature>
<keyword evidence="10" id="KW-1185">Reference proteome</keyword>
<dbReference type="InterPro" id="IPR051906">
    <property type="entry name" value="TolC-like"/>
</dbReference>
<comment type="subcellular location">
    <subcellularLocation>
        <location evidence="1">Cell outer membrane</location>
    </subcellularLocation>
</comment>
<evidence type="ECO:0000256" key="2">
    <source>
        <dbReference type="ARBA" id="ARBA00007613"/>
    </source>
</evidence>
<protein>
    <recommendedName>
        <fullName evidence="11">Outer membrane efflux protein BepC</fullName>
    </recommendedName>
</protein>
<keyword evidence="7" id="KW-0998">Cell outer membrane</keyword>
<organism evidence="9 10">
    <name type="scientific">Porphyromonas macacae</name>
    <dbReference type="NCBI Taxonomy" id="28115"/>
    <lineage>
        <taxon>Bacteria</taxon>
        <taxon>Pseudomonadati</taxon>
        <taxon>Bacteroidota</taxon>
        <taxon>Bacteroidia</taxon>
        <taxon>Bacteroidales</taxon>
        <taxon>Porphyromonadaceae</taxon>
        <taxon>Porphyromonas</taxon>
    </lineage>
</organism>
<keyword evidence="5" id="KW-0812">Transmembrane</keyword>
<keyword evidence="6" id="KW-0472">Membrane</keyword>
<dbReference type="Gene3D" id="1.20.1600.10">
    <property type="entry name" value="Outer membrane efflux proteins (OEP)"/>
    <property type="match status" value="1"/>
</dbReference>
<comment type="similarity">
    <text evidence="2">Belongs to the outer membrane factor (OMF) (TC 1.B.17) family.</text>
</comment>
<name>A0A0A2GDR1_9PORP</name>
<evidence type="ECO:0000256" key="4">
    <source>
        <dbReference type="ARBA" id="ARBA00022452"/>
    </source>
</evidence>
<dbReference type="AlphaFoldDB" id="A0A0A2GDR1"/>
<dbReference type="OrthoDB" id="9811587at2"/>
<evidence type="ECO:0000313" key="10">
    <source>
        <dbReference type="Proteomes" id="UP000030103"/>
    </source>
</evidence>
<dbReference type="eggNOG" id="COG1538">
    <property type="taxonomic scope" value="Bacteria"/>
</dbReference>
<evidence type="ECO:0000256" key="5">
    <source>
        <dbReference type="ARBA" id="ARBA00022692"/>
    </source>
</evidence>
<sequence>MKSKNKFLGIIAVSTVLSMGGYAQQPVKKMTLNECIRHAQERNINISKQELNVRGQSLNVASAKNQFLPAVNASVNHGWNFGRSQDKRGVFVDQSSANSSVSIGANIDLFSGMRRLYGLNAAKLDLQASLETLEQAKQDLALQVAQLYINLLFQQELTKVAEMQIGFTKEQLLNAGELVRVGRWPKSKQVELEAQLSKEEMNLVEAQNNESMARLELTQALEMSNDSLVEIVAPEVDELVSENRMKLTPADETYKIALSMRPSLKSAELNIRSAEEQVKAARSAHWPTLSLSAGYSNSYYKLFGNIPQGAIDIPFREQIKQNGRSYIGLSLNIPIFNRLETINSVKQRKLQIDNNRLQLENEKKVLYKEINQAYLNAVGANRKIIATEKAWISSKLAYEYAEERLNADKINILEFTQAKTNYMLSQAEELRSKYDFIYKSKVLDFYRGIDF</sequence>
<dbReference type="GO" id="GO:1990281">
    <property type="term" value="C:efflux pump complex"/>
    <property type="evidence" value="ECO:0007669"/>
    <property type="project" value="TreeGrafter"/>
</dbReference>
<dbReference type="GO" id="GO:0015562">
    <property type="term" value="F:efflux transmembrane transporter activity"/>
    <property type="evidence" value="ECO:0007669"/>
    <property type="project" value="InterPro"/>
</dbReference>
<keyword evidence="3" id="KW-0813">Transport</keyword>
<evidence type="ECO:0008006" key="11">
    <source>
        <dbReference type="Google" id="ProtNLM"/>
    </source>
</evidence>
<evidence type="ECO:0000256" key="6">
    <source>
        <dbReference type="ARBA" id="ARBA00023136"/>
    </source>
</evidence>
<keyword evidence="4" id="KW-1134">Transmembrane beta strand</keyword>
<dbReference type="RefSeq" id="WP_036850318.1">
    <property type="nucleotide sequence ID" value="NZ_JRFA01000002.1"/>
</dbReference>
<dbReference type="STRING" id="28115.HQ47_00665"/>
<evidence type="ECO:0000256" key="3">
    <source>
        <dbReference type="ARBA" id="ARBA00022448"/>
    </source>
</evidence>
<dbReference type="SUPFAM" id="SSF56954">
    <property type="entry name" value="Outer membrane efflux proteins (OEP)"/>
    <property type="match status" value="1"/>
</dbReference>
<dbReference type="PANTHER" id="PTHR30026">
    <property type="entry name" value="OUTER MEMBRANE PROTEIN TOLC"/>
    <property type="match status" value="1"/>
</dbReference>
<accession>A0A0A2GDR1</accession>
<evidence type="ECO:0000256" key="8">
    <source>
        <dbReference type="SAM" id="Coils"/>
    </source>
</evidence>
<dbReference type="InterPro" id="IPR003423">
    <property type="entry name" value="OMP_efflux"/>
</dbReference>
<dbReference type="Proteomes" id="UP000030103">
    <property type="component" value="Unassembled WGS sequence"/>
</dbReference>